<feature type="non-terminal residue" evidence="1">
    <location>
        <position position="730"/>
    </location>
</feature>
<organism evidence="1 2">
    <name type="scientific">Artomyces pyxidatus</name>
    <dbReference type="NCBI Taxonomy" id="48021"/>
    <lineage>
        <taxon>Eukaryota</taxon>
        <taxon>Fungi</taxon>
        <taxon>Dikarya</taxon>
        <taxon>Basidiomycota</taxon>
        <taxon>Agaricomycotina</taxon>
        <taxon>Agaricomycetes</taxon>
        <taxon>Russulales</taxon>
        <taxon>Auriscalpiaceae</taxon>
        <taxon>Artomyces</taxon>
    </lineage>
</organism>
<comment type="caution">
    <text evidence="1">The sequence shown here is derived from an EMBL/GenBank/DDBJ whole genome shotgun (WGS) entry which is preliminary data.</text>
</comment>
<reference evidence="1" key="1">
    <citation type="submission" date="2021-03" db="EMBL/GenBank/DDBJ databases">
        <authorList>
            <consortium name="DOE Joint Genome Institute"/>
            <person name="Ahrendt S."/>
            <person name="Looney B.P."/>
            <person name="Miyauchi S."/>
            <person name="Morin E."/>
            <person name="Drula E."/>
            <person name="Courty P.E."/>
            <person name="Chicoki N."/>
            <person name="Fauchery L."/>
            <person name="Kohler A."/>
            <person name="Kuo A."/>
            <person name="Labutti K."/>
            <person name="Pangilinan J."/>
            <person name="Lipzen A."/>
            <person name="Riley R."/>
            <person name="Andreopoulos W."/>
            <person name="He G."/>
            <person name="Johnson J."/>
            <person name="Barry K.W."/>
            <person name="Grigoriev I.V."/>
            <person name="Nagy L."/>
            <person name="Hibbett D."/>
            <person name="Henrissat B."/>
            <person name="Matheny P.B."/>
            <person name="Labbe J."/>
            <person name="Martin F."/>
        </authorList>
    </citation>
    <scope>NUCLEOTIDE SEQUENCE</scope>
    <source>
        <strain evidence="1">HHB10654</strain>
    </source>
</reference>
<gene>
    <name evidence="1" type="ORF">BV25DRAFT_1908480</name>
</gene>
<dbReference type="EMBL" id="MU277220">
    <property type="protein sequence ID" value="KAI0060266.1"/>
    <property type="molecule type" value="Genomic_DNA"/>
</dbReference>
<evidence type="ECO:0000313" key="2">
    <source>
        <dbReference type="Proteomes" id="UP000814140"/>
    </source>
</evidence>
<accession>A0ACB8SWH0</accession>
<dbReference type="Proteomes" id="UP000814140">
    <property type="component" value="Unassembled WGS sequence"/>
</dbReference>
<proteinExistence type="predicted"/>
<name>A0ACB8SWH0_9AGAM</name>
<keyword evidence="2" id="KW-1185">Reference proteome</keyword>
<reference evidence="1" key="2">
    <citation type="journal article" date="2022" name="New Phytol.">
        <title>Evolutionary transition to the ectomycorrhizal habit in the genomes of a hyperdiverse lineage of mushroom-forming fungi.</title>
        <authorList>
            <person name="Looney B."/>
            <person name="Miyauchi S."/>
            <person name="Morin E."/>
            <person name="Drula E."/>
            <person name="Courty P.E."/>
            <person name="Kohler A."/>
            <person name="Kuo A."/>
            <person name="LaButti K."/>
            <person name="Pangilinan J."/>
            <person name="Lipzen A."/>
            <person name="Riley R."/>
            <person name="Andreopoulos W."/>
            <person name="He G."/>
            <person name="Johnson J."/>
            <person name="Nolan M."/>
            <person name="Tritt A."/>
            <person name="Barry K.W."/>
            <person name="Grigoriev I.V."/>
            <person name="Nagy L.G."/>
            <person name="Hibbett D."/>
            <person name="Henrissat B."/>
            <person name="Matheny P.B."/>
            <person name="Labbe J."/>
            <person name="Martin F.M."/>
        </authorList>
    </citation>
    <scope>NUCLEOTIDE SEQUENCE</scope>
    <source>
        <strain evidence="1">HHB10654</strain>
    </source>
</reference>
<protein>
    <submittedName>
        <fullName evidence="1">AIP3-domain-containing protein</fullName>
    </submittedName>
</protein>
<evidence type="ECO:0000313" key="1">
    <source>
        <dbReference type="EMBL" id="KAI0060266.1"/>
    </source>
</evidence>
<sequence length="730" mass="79136">MALSPQSGPRVTVSAQAKPLGLMCVALIFHGCRLTQLSIQPAVESAVTRLLVSIKQLLESLTKWANQQATEDEVSDVYVRLGNDFNAAVAAFASYNIDMSELMGVPDELRAVLEDCLSEDATIKNLDKYLPKVRAIITNLLQGLRGKQSTFRQIVSGHRHRSDASGHSRTDSNSLSRSSRGHSRRDTKSSTTSTDDASSRRTTQTSTRRKESGSFNAATNGEDTFVGGFSPGIAQPAPSPGTSVTSDRSSGPPPMSRHPSGSPRPPPTAPPPQSPPPPPPPEPDKDATPVAPAPVRVSQVPASVKRYSLVDKPLPPPSVIIDEPAAETPTEEHGTGLPDRADSLSPPPETPPLESLASPGVASSLAALKKSDALERRASKRFSTYNISKMTGTPRDRSGLGSGHPNRRSLAASNALTPGDLAVLTEADEEEESSPVVPQRVVRERSVSRTRGPAALPEIAEEKPPIPRLPPTPEPPQRVEIAAPEATRLAALDVAPSSEAPLGPITVFLQVGREVKKANMEPGLTFSSLRMLFVDKFAYNPGQDNFPAIYIRDPSSGVQYELEDMDEVKDKCLLSLNIEPLDQIKQHIDVQIAGLAQELRDLTKSVTENRRASIMMPMTQSLSESTVQAPTRPTDHHFQSVARRISRLVRDDPPPPLQMPMVPQMTGQSLQPQMTGASVTSEYCNRIVSDLKTQFDEVQNLRRDLGIMRQLYSEFMKQTKESLGTLRTQT</sequence>